<dbReference type="Pfam" id="PF25967">
    <property type="entry name" value="RND-MFP_C"/>
    <property type="match status" value="1"/>
</dbReference>
<dbReference type="Pfam" id="PF25944">
    <property type="entry name" value="Beta-barrel_RND"/>
    <property type="match status" value="1"/>
</dbReference>
<dbReference type="Pfam" id="PF25917">
    <property type="entry name" value="BSH_RND"/>
    <property type="match status" value="1"/>
</dbReference>
<dbReference type="Proteomes" id="UP001303946">
    <property type="component" value="Chromosome"/>
</dbReference>
<dbReference type="Pfam" id="PF25876">
    <property type="entry name" value="HH_MFP_RND"/>
    <property type="match status" value="1"/>
</dbReference>
<dbReference type="InterPro" id="IPR006143">
    <property type="entry name" value="RND_pump_MFP"/>
</dbReference>
<proteinExistence type="inferred from homology"/>
<dbReference type="PANTHER" id="PTHR30158">
    <property type="entry name" value="ACRA/E-RELATED COMPONENT OF DRUG EFFLUX TRANSPORTER"/>
    <property type="match status" value="1"/>
</dbReference>
<dbReference type="NCBIfam" id="TIGR01730">
    <property type="entry name" value="RND_mfp"/>
    <property type="match status" value="1"/>
</dbReference>
<dbReference type="Gene3D" id="2.40.420.20">
    <property type="match status" value="1"/>
</dbReference>
<evidence type="ECO:0000256" key="1">
    <source>
        <dbReference type="ARBA" id="ARBA00004196"/>
    </source>
</evidence>
<evidence type="ECO:0000313" key="8">
    <source>
        <dbReference type="EMBL" id="WOB07097.1"/>
    </source>
</evidence>
<keyword evidence="3" id="KW-0732">Signal</keyword>
<feature type="domain" description="Multidrug resistance protein MdtA-like C-terminal permuted SH3" evidence="7">
    <location>
        <begin position="306"/>
        <end position="366"/>
    </location>
</feature>
<dbReference type="InterPro" id="IPR058625">
    <property type="entry name" value="MdtA-like_BSH"/>
</dbReference>
<protein>
    <submittedName>
        <fullName evidence="8">Efflux RND transporter periplasmic adaptor subunit</fullName>
    </submittedName>
</protein>
<sequence length="391" mass="40806">MTVRPAPLMLSTLALTLLSALVLSLAGCTGGGEAQAAAPAGAPPAPPVSVAAVVSKKVLELQEFSGRIEAVESAQIRARVPGTIEAVKFKPGALVNKGDVLFVIDPRSYQAEVARLEAAVASARAKAEHANAEFERSKLLKADNAISQRDFDERSSNARQLAANAKADEAALASAKLNLDFSVVRAPISGRIGKAEVTEGNLVDSSVVLTSIVSIDPVYVSFDGDESTFLQVGALARKGGPGVKVQAGLANETGYPHEGKLDFVDNRIDPVSGTVRMRAVLRNTDAALVPGLFARVQVGTDGKGEALLINDTAIGTDQNRKYVYVIGADHKAEYRVVTLGPLVDGLRVARTGLKAGDRIVVNGLQRVRPGAPITPEVVPMVTAAASAPVRQ</sequence>
<dbReference type="Gene3D" id="1.10.287.470">
    <property type="entry name" value="Helix hairpin bin"/>
    <property type="match status" value="1"/>
</dbReference>
<evidence type="ECO:0000259" key="4">
    <source>
        <dbReference type="Pfam" id="PF25876"/>
    </source>
</evidence>
<comment type="similarity">
    <text evidence="2">Belongs to the membrane fusion protein (MFP) (TC 8.A.1) family.</text>
</comment>
<dbReference type="RefSeq" id="WP_316699771.1">
    <property type="nucleotide sequence ID" value="NZ_CP136336.1"/>
</dbReference>
<feature type="domain" description="Multidrug resistance protein MdtA-like alpha-helical hairpin" evidence="4">
    <location>
        <begin position="114"/>
        <end position="182"/>
    </location>
</feature>
<comment type="subcellular location">
    <subcellularLocation>
        <location evidence="1">Cell envelope</location>
    </subcellularLocation>
</comment>
<dbReference type="SUPFAM" id="SSF111369">
    <property type="entry name" value="HlyD-like secretion proteins"/>
    <property type="match status" value="1"/>
</dbReference>
<accession>A0ABZ0CQ52</accession>
<dbReference type="InterPro" id="IPR058627">
    <property type="entry name" value="MdtA-like_C"/>
</dbReference>
<feature type="chain" id="PRO_5045662975" evidence="3">
    <location>
        <begin position="37"/>
        <end position="391"/>
    </location>
</feature>
<dbReference type="EMBL" id="CP136336">
    <property type="protein sequence ID" value="WOB07097.1"/>
    <property type="molecule type" value="Genomic_DNA"/>
</dbReference>
<dbReference type="InterPro" id="IPR058626">
    <property type="entry name" value="MdtA-like_b-barrel"/>
</dbReference>
<feature type="signal peptide" evidence="3">
    <location>
        <begin position="1"/>
        <end position="36"/>
    </location>
</feature>
<feature type="domain" description="Multidrug resistance protein MdtA-like beta-barrel" evidence="6">
    <location>
        <begin position="217"/>
        <end position="299"/>
    </location>
</feature>
<keyword evidence="9" id="KW-1185">Reference proteome</keyword>
<name>A0ABZ0CQ52_9BURK</name>
<gene>
    <name evidence="8" type="ORF">RXV79_19510</name>
</gene>
<evidence type="ECO:0000256" key="3">
    <source>
        <dbReference type="SAM" id="SignalP"/>
    </source>
</evidence>
<dbReference type="Gene3D" id="2.40.50.100">
    <property type="match status" value="1"/>
</dbReference>
<evidence type="ECO:0000313" key="9">
    <source>
        <dbReference type="Proteomes" id="UP001303946"/>
    </source>
</evidence>
<organism evidence="8 9">
    <name type="scientific">Piscinibacter gummiphilus</name>
    <dbReference type="NCBI Taxonomy" id="946333"/>
    <lineage>
        <taxon>Bacteria</taxon>
        <taxon>Pseudomonadati</taxon>
        <taxon>Pseudomonadota</taxon>
        <taxon>Betaproteobacteria</taxon>
        <taxon>Burkholderiales</taxon>
        <taxon>Sphaerotilaceae</taxon>
        <taxon>Piscinibacter</taxon>
    </lineage>
</organism>
<dbReference type="PANTHER" id="PTHR30158:SF10">
    <property type="entry name" value="CATION EFFLUX PUMP"/>
    <property type="match status" value="1"/>
</dbReference>
<dbReference type="Gene3D" id="2.40.30.170">
    <property type="match status" value="1"/>
</dbReference>
<evidence type="ECO:0000256" key="2">
    <source>
        <dbReference type="ARBA" id="ARBA00009477"/>
    </source>
</evidence>
<feature type="domain" description="Multidrug resistance protein MdtA-like barrel-sandwich hybrid" evidence="5">
    <location>
        <begin position="73"/>
        <end position="208"/>
    </location>
</feature>
<reference evidence="8 9" key="1">
    <citation type="submission" date="2023-10" db="EMBL/GenBank/DDBJ databases">
        <title>Bacteria for the degradation of biodegradable plastic PBAT(Polybutylene adipate terephthalate).</title>
        <authorList>
            <person name="Weon H.-Y."/>
            <person name="Yeon J."/>
        </authorList>
    </citation>
    <scope>NUCLEOTIDE SEQUENCE [LARGE SCALE GENOMIC DNA]</scope>
    <source>
        <strain evidence="8 9">SBD 7-3</strain>
    </source>
</reference>
<evidence type="ECO:0000259" key="7">
    <source>
        <dbReference type="Pfam" id="PF25967"/>
    </source>
</evidence>
<evidence type="ECO:0000259" key="6">
    <source>
        <dbReference type="Pfam" id="PF25944"/>
    </source>
</evidence>
<dbReference type="PROSITE" id="PS51257">
    <property type="entry name" value="PROKAR_LIPOPROTEIN"/>
    <property type="match status" value="1"/>
</dbReference>
<dbReference type="InterPro" id="IPR058624">
    <property type="entry name" value="MdtA-like_HH"/>
</dbReference>
<evidence type="ECO:0000259" key="5">
    <source>
        <dbReference type="Pfam" id="PF25917"/>
    </source>
</evidence>